<accession>A0A1V1WC07</accession>
<feature type="domain" description="IGFBP N-terminal" evidence="6">
    <location>
        <begin position="17"/>
        <end position="98"/>
    </location>
</feature>
<comment type="subcellular location">
    <subcellularLocation>
        <location evidence="1">Secreted</location>
    </subcellularLocation>
</comment>
<feature type="signal peptide" evidence="5">
    <location>
        <begin position="1"/>
        <end position="18"/>
    </location>
</feature>
<dbReference type="GO" id="GO:0005576">
    <property type="term" value="C:extracellular region"/>
    <property type="evidence" value="ECO:0007669"/>
    <property type="project" value="UniProtKB-SubCell"/>
</dbReference>
<reference evidence="7" key="1">
    <citation type="journal article" date="2016" name="Toxins">
        <title>Venom Gland Transcriptomic and Proteomic Analyses of the Enigmatic Scorpion Superstitionia donensis (Scorpiones: Superstitioniidae), with Insights on the Evolution of Its Venom Components.</title>
        <authorList>
            <person name="Santibanez-Lopez C.E."/>
            <person name="Cid-Uribe J.I."/>
            <person name="Batista C.V."/>
            <person name="Ortiz E."/>
            <person name="Possani L.D."/>
        </authorList>
    </citation>
    <scope>NUCLEOTIDE SEQUENCE</scope>
    <source>
        <strain evidence="7">Pooled</strain>
        <tissue evidence="7">Venom gland</tissue>
    </source>
</reference>
<evidence type="ECO:0000256" key="4">
    <source>
        <dbReference type="ARBA" id="ARBA00023157"/>
    </source>
</evidence>
<dbReference type="PANTHER" id="PTHR14186">
    <property type="entry name" value="INSULIN-LIKE GROWTH FACTOR BINDING PROTEIN-RELATED"/>
    <property type="match status" value="1"/>
</dbReference>
<dbReference type="GO" id="GO:0009966">
    <property type="term" value="P:regulation of signal transduction"/>
    <property type="evidence" value="ECO:0007669"/>
    <property type="project" value="TreeGrafter"/>
</dbReference>
<dbReference type="InterPro" id="IPR009030">
    <property type="entry name" value="Growth_fac_rcpt_cys_sf"/>
</dbReference>
<protein>
    <submittedName>
        <fullName evidence="7">Putative venom protein</fullName>
    </submittedName>
</protein>
<dbReference type="AlphaFoldDB" id="A0A1V1WC07"/>
<evidence type="ECO:0000313" key="7">
    <source>
        <dbReference type="EMBL" id="JAV45671.1"/>
    </source>
</evidence>
<dbReference type="PROSITE" id="PS51323">
    <property type="entry name" value="IGFBP_N_2"/>
    <property type="match status" value="1"/>
</dbReference>
<dbReference type="Gene3D" id="4.10.40.20">
    <property type="match status" value="1"/>
</dbReference>
<keyword evidence="4" id="KW-1015">Disulfide bond</keyword>
<organism evidence="7">
    <name type="scientific">Superstitionia donensis</name>
    <dbReference type="NCBI Taxonomy" id="311983"/>
    <lineage>
        <taxon>Eukaryota</taxon>
        <taxon>Metazoa</taxon>
        <taxon>Ecdysozoa</taxon>
        <taxon>Arthropoda</taxon>
        <taxon>Chelicerata</taxon>
        <taxon>Arachnida</taxon>
        <taxon>Scorpiones</taxon>
        <taxon>Iurida</taxon>
        <taxon>Chactoidea</taxon>
        <taxon>Superstitionidae</taxon>
        <taxon>Superstitionia</taxon>
    </lineage>
</organism>
<sequence length="99" mass="10752">MLFRIAVYSLLLVVCVYSLSCPLCWENPSVCGTTPTDCKLGLTKDACGCCDVCYKIEGEKCAGPFRTSGECGKGLKCVISDDEPQHNRFQAEGTCMPEN</sequence>
<dbReference type="InterPro" id="IPR011390">
    <property type="entry name" value="IGFBP_rP_mac25"/>
</dbReference>
<evidence type="ECO:0000259" key="6">
    <source>
        <dbReference type="PROSITE" id="PS51323"/>
    </source>
</evidence>
<name>A0A1V1WC07_9SCOR</name>
<evidence type="ECO:0000256" key="1">
    <source>
        <dbReference type="ARBA" id="ARBA00004613"/>
    </source>
</evidence>
<evidence type="ECO:0000256" key="5">
    <source>
        <dbReference type="SAM" id="SignalP"/>
    </source>
</evidence>
<keyword evidence="3 5" id="KW-0732">Signal</keyword>
<dbReference type="InterPro" id="IPR000867">
    <property type="entry name" value="IGFBP-like"/>
</dbReference>
<dbReference type="Pfam" id="PF00219">
    <property type="entry name" value="IGFBP"/>
    <property type="match status" value="1"/>
</dbReference>
<dbReference type="GO" id="GO:0001558">
    <property type="term" value="P:regulation of cell growth"/>
    <property type="evidence" value="ECO:0007669"/>
    <property type="project" value="InterPro"/>
</dbReference>
<keyword evidence="2" id="KW-0964">Secreted</keyword>
<proteinExistence type="predicted"/>
<evidence type="ECO:0000256" key="2">
    <source>
        <dbReference type="ARBA" id="ARBA00022525"/>
    </source>
</evidence>
<dbReference type="GO" id="GO:0005520">
    <property type="term" value="F:insulin-like growth factor binding"/>
    <property type="evidence" value="ECO:0007669"/>
    <property type="project" value="InterPro"/>
</dbReference>
<dbReference type="SMART" id="SM00121">
    <property type="entry name" value="IB"/>
    <property type="match status" value="1"/>
</dbReference>
<evidence type="ECO:0000256" key="3">
    <source>
        <dbReference type="ARBA" id="ARBA00022729"/>
    </source>
</evidence>
<feature type="chain" id="PRO_5013002285" evidence="5">
    <location>
        <begin position="19"/>
        <end position="99"/>
    </location>
</feature>
<dbReference type="PANTHER" id="PTHR14186:SF20">
    <property type="entry name" value="CYSTEINE-RICH MOTOR NEURON 1 PROTEIN-LIKE"/>
    <property type="match status" value="1"/>
</dbReference>
<dbReference type="EMBL" id="GFCD01000114">
    <property type="protein sequence ID" value="JAV45671.1"/>
    <property type="molecule type" value="Transcribed_RNA"/>
</dbReference>
<dbReference type="SUPFAM" id="SSF57184">
    <property type="entry name" value="Growth factor receptor domain"/>
    <property type="match status" value="1"/>
</dbReference>